<comment type="caution">
    <text evidence="2">The sequence shown here is derived from an EMBL/GenBank/DDBJ whole genome shotgun (WGS) entry which is preliminary data.</text>
</comment>
<accession>W7C3V4</accession>
<evidence type="ECO:0000313" key="3">
    <source>
        <dbReference type="Proteomes" id="UP000019243"/>
    </source>
</evidence>
<protein>
    <submittedName>
        <fullName evidence="2">Uncharacterized protein</fullName>
    </submittedName>
</protein>
<dbReference type="RefSeq" id="WP_035315837.1">
    <property type="nucleotide sequence ID" value="NZ_AODH01000080.1"/>
</dbReference>
<feature type="compositionally biased region" description="Basic and acidic residues" evidence="1">
    <location>
        <begin position="1"/>
        <end position="30"/>
    </location>
</feature>
<keyword evidence="3" id="KW-1185">Reference proteome</keyword>
<feature type="region of interest" description="Disordered" evidence="1">
    <location>
        <begin position="1"/>
        <end position="37"/>
    </location>
</feature>
<dbReference type="STRING" id="1265861.BCAMP_12808"/>
<gene>
    <name evidence="2" type="ORF">BCAMP_12808</name>
</gene>
<dbReference type="Proteomes" id="UP000019243">
    <property type="component" value="Unassembled WGS sequence"/>
</dbReference>
<evidence type="ECO:0000256" key="1">
    <source>
        <dbReference type="SAM" id="MobiDB-lite"/>
    </source>
</evidence>
<proteinExistence type="predicted"/>
<reference evidence="2 3" key="1">
    <citation type="submission" date="2012-12" db="EMBL/GenBank/DDBJ databases">
        <title>Novel taxa of Listeriaceae from agricultural environments in the United States.</title>
        <authorList>
            <person name="den Bakker H.C."/>
            <person name="Allred A."/>
            <person name="Warchocki S."/>
            <person name="Wright E.M."/>
            <person name="Burrell A."/>
            <person name="Nightingale K.K."/>
            <person name="Kephart D."/>
            <person name="Wiedmann M."/>
        </authorList>
    </citation>
    <scope>NUCLEOTIDE SEQUENCE [LARGE SCALE GENOMIC DNA]</scope>
    <source>
        <strain evidence="2 3">FSL F6-1037</strain>
    </source>
</reference>
<sequence length="81" mass="9722">MLDDLPVHPKEGRDKKEIQKKETPKIEARPKASPYHSRKNMAIIKKNLVHDYDMKRAENDYEQTQYRIAAAQQRQSYDYHH</sequence>
<dbReference type="AlphaFoldDB" id="W7C3V4"/>
<name>W7C3V4_9LIST</name>
<evidence type="ECO:0000313" key="2">
    <source>
        <dbReference type="EMBL" id="EUJ34109.1"/>
    </source>
</evidence>
<dbReference type="EMBL" id="AODH01000080">
    <property type="protein sequence ID" value="EUJ34109.1"/>
    <property type="molecule type" value="Genomic_DNA"/>
</dbReference>
<organism evidence="2 3">
    <name type="scientific">Brochothrix campestris FSL F6-1037</name>
    <dbReference type="NCBI Taxonomy" id="1265861"/>
    <lineage>
        <taxon>Bacteria</taxon>
        <taxon>Bacillati</taxon>
        <taxon>Bacillota</taxon>
        <taxon>Bacilli</taxon>
        <taxon>Bacillales</taxon>
        <taxon>Listeriaceae</taxon>
        <taxon>Brochothrix</taxon>
    </lineage>
</organism>